<name>A0A6B9FYS9_9HYPH</name>
<organism evidence="1 2">
    <name type="scientific">Methylobacterium mesophilicum SR1.6/6</name>
    <dbReference type="NCBI Taxonomy" id="908290"/>
    <lineage>
        <taxon>Bacteria</taxon>
        <taxon>Pseudomonadati</taxon>
        <taxon>Pseudomonadota</taxon>
        <taxon>Alphaproteobacteria</taxon>
        <taxon>Hyphomicrobiales</taxon>
        <taxon>Methylobacteriaceae</taxon>
        <taxon>Methylobacterium</taxon>
    </lineage>
</organism>
<dbReference type="Proteomes" id="UP000012488">
    <property type="component" value="Chromosome"/>
</dbReference>
<reference evidence="1 2" key="1">
    <citation type="journal article" date="2012" name="Genet. Mol. Biol.">
        <title>Analysis of 16S rRNA and mxaF genes revealing insights into Methylobacterium niche-specific plant association.</title>
        <authorList>
            <person name="Dourado M.N."/>
            <person name="Andreote F.D."/>
            <person name="Dini-Andreote F."/>
            <person name="Conti R."/>
            <person name="Araujo J.M."/>
            <person name="Araujo W.L."/>
        </authorList>
    </citation>
    <scope>NUCLEOTIDE SEQUENCE [LARGE SCALE GENOMIC DNA]</scope>
    <source>
        <strain evidence="1 2">SR1.6/6</strain>
    </source>
</reference>
<dbReference type="AlphaFoldDB" id="A0A6B9FYS9"/>
<dbReference type="KEGG" id="mmes:MMSR116_29645"/>
<proteinExistence type="predicted"/>
<gene>
    <name evidence="1" type="ORF">MMSR116_29645</name>
</gene>
<protein>
    <recommendedName>
        <fullName evidence="3">CopG family transcriptional regulator</fullName>
    </recommendedName>
</protein>
<evidence type="ECO:0008006" key="3">
    <source>
        <dbReference type="Google" id="ProtNLM"/>
    </source>
</evidence>
<evidence type="ECO:0000313" key="1">
    <source>
        <dbReference type="EMBL" id="QGY05598.1"/>
    </source>
</evidence>
<evidence type="ECO:0000313" key="2">
    <source>
        <dbReference type="Proteomes" id="UP000012488"/>
    </source>
</evidence>
<dbReference type="RefSeq" id="WP_010684457.1">
    <property type="nucleotide sequence ID" value="NZ_CP043538.1"/>
</dbReference>
<sequence length="59" mass="6376">MQTYTASIDLDPEQAAAVRAAARFFGLSMPAFLDLCLQHGVEWAQGMAGTAEMDDDPKD</sequence>
<dbReference type="EMBL" id="CP043538">
    <property type="protein sequence ID" value="QGY05598.1"/>
    <property type="molecule type" value="Genomic_DNA"/>
</dbReference>
<accession>A0A6B9FYS9</accession>
<reference evidence="1 2" key="2">
    <citation type="journal article" date="2013" name="Genome Announc.">
        <title>Draft Genome Sequence of Methylobacterium mesophilicum Strain SR1.6/6, Isolated from Citrus sinensis.</title>
        <authorList>
            <person name="Marinho Almeida D."/>
            <person name="Dini-Andreote F."/>
            <person name="Camargo Neves A.A."/>
            <person name="Juca Ramos R.T."/>
            <person name="Andreote F.D."/>
            <person name="Carneiro A.R."/>
            <person name="Oliveira de Souza Lima A."/>
            <person name="Caracciolo Gomes de Sa P.H."/>
            <person name="Ribeiro Barbosa M.S."/>
            <person name="Araujo W.L."/>
            <person name="Silva A."/>
        </authorList>
    </citation>
    <scope>NUCLEOTIDE SEQUENCE [LARGE SCALE GENOMIC DNA]</scope>
    <source>
        <strain evidence="1 2">SR1.6/6</strain>
    </source>
</reference>